<organism evidence="1 2">
    <name type="scientific">Panagrolaimus sp. JU765</name>
    <dbReference type="NCBI Taxonomy" id="591449"/>
    <lineage>
        <taxon>Eukaryota</taxon>
        <taxon>Metazoa</taxon>
        <taxon>Ecdysozoa</taxon>
        <taxon>Nematoda</taxon>
        <taxon>Chromadorea</taxon>
        <taxon>Rhabditida</taxon>
        <taxon>Tylenchina</taxon>
        <taxon>Panagrolaimomorpha</taxon>
        <taxon>Panagrolaimoidea</taxon>
        <taxon>Panagrolaimidae</taxon>
        <taxon>Panagrolaimus</taxon>
    </lineage>
</organism>
<dbReference type="WBParaSite" id="JU765_v2.g4897.t1">
    <property type="protein sequence ID" value="JU765_v2.g4897.t1"/>
    <property type="gene ID" value="JU765_v2.g4897"/>
</dbReference>
<reference evidence="2" key="1">
    <citation type="submission" date="2022-11" db="UniProtKB">
        <authorList>
            <consortium name="WormBaseParasite"/>
        </authorList>
    </citation>
    <scope>IDENTIFICATION</scope>
</reference>
<protein>
    <submittedName>
        <fullName evidence="2">Uncharacterized protein</fullName>
    </submittedName>
</protein>
<dbReference type="Proteomes" id="UP000887576">
    <property type="component" value="Unplaced"/>
</dbReference>
<accession>A0AC34RA43</accession>
<proteinExistence type="predicted"/>
<name>A0AC34RA43_9BILA</name>
<evidence type="ECO:0000313" key="1">
    <source>
        <dbReference type="Proteomes" id="UP000887576"/>
    </source>
</evidence>
<evidence type="ECO:0000313" key="2">
    <source>
        <dbReference type="WBParaSite" id="JU765_v2.g4897.t1"/>
    </source>
</evidence>
<sequence length="272" mass="30689">MDLTFEQFTMMKNFILNPFLGIFPTDIRPNIYTIFSEGATVYYPRNLSDIVQFIENRAAQDPDTSESYFISPISLLLYYNVLNYSSTAGVPQNVVIFTGGPLHDKYFDEAVNDTKLLTANGNTLTVVFVKPNMNLTNYQTSKAYFPKSRPENTSDIVEFVKRYPQLTGKSGNLDVILKQLLARNVTSNNDSLPVNTVIFTGSNLPSNGFETTLLLVKEFTTTDNTLTIVFTNPNINQQNYQAIAFVSHLILVQYNSNEMEMIADIRDAMICN</sequence>